<gene>
    <name evidence="3" type="ORF">Pan44_31760</name>
</gene>
<feature type="domain" description="Rad50/SbcC-type AAA" evidence="2">
    <location>
        <begin position="1"/>
        <end position="194"/>
    </location>
</feature>
<keyword evidence="4" id="KW-1185">Reference proteome</keyword>
<dbReference type="EMBL" id="CP036271">
    <property type="protein sequence ID" value="QDT55134.1"/>
    <property type="molecule type" value="Genomic_DNA"/>
</dbReference>
<protein>
    <recommendedName>
        <fullName evidence="2">Rad50/SbcC-type AAA domain-containing protein</fullName>
    </recommendedName>
</protein>
<evidence type="ECO:0000259" key="2">
    <source>
        <dbReference type="Pfam" id="PF13476"/>
    </source>
</evidence>
<dbReference type="Gene3D" id="3.40.50.300">
    <property type="entry name" value="P-loop containing nucleotide triphosphate hydrolases"/>
    <property type="match status" value="1"/>
</dbReference>
<sequence length="474" mass="51501">MSHRKTVIEPSPGLTVLVGPNNCGKSALVAALQILCHNENSTYVKRHGTKECAVVVHTSEGHVIEWRRKTSPRYLINGTEHSRLGNAGIPAELHPLLRLPVVADDADDSFDVHFGSQKSPIFLLNSKAGAAAKFFASSSDAIRLLEMQQRHKEKVTEGRRQHQRLEADAAIVSAELKVLEATVPVDVELSGLETEFARLNGIQSEIEALTRSEFELVDRLEQANRYKVERDALSRLTTPPVLEDEAPLERSSEQIEAALQSTARLQAECRSLGELQTPPQLADEAGIDRLAEQLDATARQIDVLARQRAALEGLASPPVLEDAIALEATVRQIEQAAIRVDSTAARCHGLNPLTPPPELHSVDELERRLAQIDEQRGRVEAQEENLVATTGLVPLPPLENESELDVTVDQLTTLLRQAADLAETCIEAQAQLSAVATELRHAAQGETCPTCGQAFDADRLLEATVGGLGGHAHG</sequence>
<dbReference type="PANTHER" id="PTHR32114">
    <property type="entry name" value="ABC TRANSPORTER ABCH.3"/>
    <property type="match status" value="1"/>
</dbReference>
<accession>A0A517SG81</accession>
<dbReference type="InParanoid" id="A0A517SG81"/>
<keyword evidence="1" id="KW-0175">Coiled coil</keyword>
<feature type="coiled-coil region" evidence="1">
    <location>
        <begin position="248"/>
        <end position="307"/>
    </location>
</feature>
<dbReference type="GO" id="GO:0016887">
    <property type="term" value="F:ATP hydrolysis activity"/>
    <property type="evidence" value="ECO:0007669"/>
    <property type="project" value="InterPro"/>
</dbReference>
<proteinExistence type="predicted"/>
<dbReference type="PANTHER" id="PTHR32114:SF2">
    <property type="entry name" value="ABC TRANSPORTER ABCH.3"/>
    <property type="match status" value="1"/>
</dbReference>
<dbReference type="AlphaFoldDB" id="A0A517SG81"/>
<dbReference type="Pfam" id="PF13476">
    <property type="entry name" value="AAA_23"/>
    <property type="match status" value="1"/>
</dbReference>
<dbReference type="GO" id="GO:0006302">
    <property type="term" value="P:double-strand break repair"/>
    <property type="evidence" value="ECO:0007669"/>
    <property type="project" value="InterPro"/>
</dbReference>
<evidence type="ECO:0000313" key="3">
    <source>
        <dbReference type="EMBL" id="QDT55134.1"/>
    </source>
</evidence>
<name>A0A517SG81_9PLAN</name>
<organism evidence="3 4">
    <name type="scientific">Caulifigura coniformis</name>
    <dbReference type="NCBI Taxonomy" id="2527983"/>
    <lineage>
        <taxon>Bacteria</taxon>
        <taxon>Pseudomonadati</taxon>
        <taxon>Planctomycetota</taxon>
        <taxon>Planctomycetia</taxon>
        <taxon>Planctomycetales</taxon>
        <taxon>Planctomycetaceae</taxon>
        <taxon>Caulifigura</taxon>
    </lineage>
</organism>
<dbReference type="InterPro" id="IPR027417">
    <property type="entry name" value="P-loop_NTPase"/>
</dbReference>
<dbReference type="KEGG" id="ccos:Pan44_31760"/>
<evidence type="ECO:0000313" key="4">
    <source>
        <dbReference type="Proteomes" id="UP000315700"/>
    </source>
</evidence>
<dbReference type="SUPFAM" id="SSF52540">
    <property type="entry name" value="P-loop containing nucleoside triphosphate hydrolases"/>
    <property type="match status" value="1"/>
</dbReference>
<dbReference type="InterPro" id="IPR038729">
    <property type="entry name" value="Rad50/SbcC_AAA"/>
</dbReference>
<reference evidence="3 4" key="1">
    <citation type="submission" date="2019-02" db="EMBL/GenBank/DDBJ databases">
        <title>Deep-cultivation of Planctomycetes and their phenomic and genomic characterization uncovers novel biology.</title>
        <authorList>
            <person name="Wiegand S."/>
            <person name="Jogler M."/>
            <person name="Boedeker C."/>
            <person name="Pinto D."/>
            <person name="Vollmers J."/>
            <person name="Rivas-Marin E."/>
            <person name="Kohn T."/>
            <person name="Peeters S.H."/>
            <person name="Heuer A."/>
            <person name="Rast P."/>
            <person name="Oberbeckmann S."/>
            <person name="Bunk B."/>
            <person name="Jeske O."/>
            <person name="Meyerdierks A."/>
            <person name="Storesund J.E."/>
            <person name="Kallscheuer N."/>
            <person name="Luecker S."/>
            <person name="Lage O.M."/>
            <person name="Pohl T."/>
            <person name="Merkel B.J."/>
            <person name="Hornburger P."/>
            <person name="Mueller R.-W."/>
            <person name="Bruemmer F."/>
            <person name="Labrenz M."/>
            <person name="Spormann A.M."/>
            <person name="Op den Camp H."/>
            <person name="Overmann J."/>
            <person name="Amann R."/>
            <person name="Jetten M.S.M."/>
            <person name="Mascher T."/>
            <person name="Medema M.H."/>
            <person name="Devos D.P."/>
            <person name="Kaster A.-K."/>
            <person name="Ovreas L."/>
            <person name="Rohde M."/>
            <person name="Galperin M.Y."/>
            <person name="Jogler C."/>
        </authorList>
    </citation>
    <scope>NUCLEOTIDE SEQUENCE [LARGE SCALE GENOMIC DNA]</scope>
    <source>
        <strain evidence="3 4">Pan44</strain>
    </source>
</reference>
<dbReference type="Proteomes" id="UP000315700">
    <property type="component" value="Chromosome"/>
</dbReference>
<evidence type="ECO:0000256" key="1">
    <source>
        <dbReference type="SAM" id="Coils"/>
    </source>
</evidence>
<dbReference type="OrthoDB" id="267455at2"/>